<dbReference type="Proteomes" id="UP000214720">
    <property type="component" value="Unassembled WGS sequence"/>
</dbReference>
<feature type="chain" id="PRO_5012059134" evidence="1">
    <location>
        <begin position="29"/>
        <end position="89"/>
    </location>
</feature>
<evidence type="ECO:0000256" key="1">
    <source>
        <dbReference type="SAM" id="SignalP"/>
    </source>
</evidence>
<feature type="signal peptide" evidence="1">
    <location>
        <begin position="1"/>
        <end position="28"/>
    </location>
</feature>
<name>A0A226X868_CABSO</name>
<comment type="caution">
    <text evidence="2">The sequence shown here is derived from an EMBL/GenBank/DDBJ whole genome shotgun (WGS) entry which is preliminary data.</text>
</comment>
<dbReference type="AlphaFoldDB" id="A0A226X868"/>
<evidence type="ECO:0000313" key="2">
    <source>
        <dbReference type="EMBL" id="OXC79180.1"/>
    </source>
</evidence>
<gene>
    <name evidence="2" type="ORF">BSU04_08400</name>
</gene>
<dbReference type="EMBL" id="MTHB01000046">
    <property type="protein sequence ID" value="OXC79180.1"/>
    <property type="molecule type" value="Genomic_DNA"/>
</dbReference>
<reference evidence="3" key="1">
    <citation type="submission" date="2017-01" db="EMBL/GenBank/DDBJ databases">
        <title>Genome Analysis of Deinococcus marmoris KOPRI26562.</title>
        <authorList>
            <person name="Kim J.H."/>
            <person name="Oh H.-M."/>
        </authorList>
    </citation>
    <scope>NUCLEOTIDE SEQUENCE [LARGE SCALE GENOMIC DNA]</scope>
    <source>
        <strain evidence="3">PAMC 26633</strain>
    </source>
</reference>
<accession>A0A226X868</accession>
<organism evidence="2 3">
    <name type="scientific">Caballeronia sordidicola</name>
    <name type="common">Burkholderia sordidicola</name>
    <dbReference type="NCBI Taxonomy" id="196367"/>
    <lineage>
        <taxon>Bacteria</taxon>
        <taxon>Pseudomonadati</taxon>
        <taxon>Pseudomonadota</taxon>
        <taxon>Betaproteobacteria</taxon>
        <taxon>Burkholderiales</taxon>
        <taxon>Burkholderiaceae</taxon>
        <taxon>Caballeronia</taxon>
    </lineage>
</organism>
<evidence type="ECO:0000313" key="3">
    <source>
        <dbReference type="Proteomes" id="UP000214720"/>
    </source>
</evidence>
<dbReference type="OrthoDB" id="9135328at2"/>
<keyword evidence="1" id="KW-0732">Signal</keyword>
<dbReference type="RefSeq" id="WP_144021159.1">
    <property type="nucleotide sequence ID" value="NZ_MTHB01000046.1"/>
</dbReference>
<protein>
    <submittedName>
        <fullName evidence="2">Uncharacterized protein</fullName>
    </submittedName>
</protein>
<sequence length="89" mass="9723">MSLHLRSVFFAAGLIVFGSLSQVSPSSAATSVDPRIYSNAPLTFKADRRIFSAVPAQAVDRRIFSPVDMPGDTSAAKRVQDYARLRHDL</sequence>
<proteinExistence type="predicted"/>